<evidence type="ECO:0000313" key="3">
    <source>
        <dbReference type="Proteomes" id="UP000187406"/>
    </source>
</evidence>
<organism evidence="2 3">
    <name type="scientific">Cephalotus follicularis</name>
    <name type="common">Albany pitcher plant</name>
    <dbReference type="NCBI Taxonomy" id="3775"/>
    <lineage>
        <taxon>Eukaryota</taxon>
        <taxon>Viridiplantae</taxon>
        <taxon>Streptophyta</taxon>
        <taxon>Embryophyta</taxon>
        <taxon>Tracheophyta</taxon>
        <taxon>Spermatophyta</taxon>
        <taxon>Magnoliopsida</taxon>
        <taxon>eudicotyledons</taxon>
        <taxon>Gunneridae</taxon>
        <taxon>Pentapetalae</taxon>
        <taxon>rosids</taxon>
        <taxon>fabids</taxon>
        <taxon>Oxalidales</taxon>
        <taxon>Cephalotaceae</taxon>
        <taxon>Cephalotus</taxon>
    </lineage>
</organism>
<proteinExistence type="predicted"/>
<sequence>MIERLRIMSAMIRDLKNVGNTLSDEQQVQDVIRSLPDSWISMRQIMTHNENIKNFADVSHHVEFEVEREEMTPTTALFAQRGKRHGRWSKNKGKDKSSYKQHLAILGKGMAKCPSAIRASVVGRRTRPRSSIITVRK</sequence>
<dbReference type="OrthoDB" id="1909174at2759"/>
<evidence type="ECO:0000313" key="2">
    <source>
        <dbReference type="EMBL" id="GAV71104.1"/>
    </source>
</evidence>
<feature type="compositionally biased region" description="Basic residues" evidence="1">
    <location>
        <begin position="81"/>
        <end position="91"/>
    </location>
</feature>
<dbReference type="AlphaFoldDB" id="A0A1Q3BT31"/>
<dbReference type="EMBL" id="BDDD01000873">
    <property type="protein sequence ID" value="GAV71104.1"/>
    <property type="molecule type" value="Genomic_DNA"/>
</dbReference>
<feature type="region of interest" description="Disordered" evidence="1">
    <location>
        <begin position="80"/>
        <end position="99"/>
    </location>
</feature>
<keyword evidence="3" id="KW-1185">Reference proteome</keyword>
<comment type="caution">
    <text evidence="2">The sequence shown here is derived from an EMBL/GenBank/DDBJ whole genome shotgun (WGS) entry which is preliminary data.</text>
</comment>
<protein>
    <submittedName>
        <fullName evidence="2">UBN2_2 domain-containing protein</fullName>
    </submittedName>
</protein>
<evidence type="ECO:0000256" key="1">
    <source>
        <dbReference type="SAM" id="MobiDB-lite"/>
    </source>
</evidence>
<dbReference type="Proteomes" id="UP000187406">
    <property type="component" value="Unassembled WGS sequence"/>
</dbReference>
<name>A0A1Q3BT31_CEPFO</name>
<dbReference type="InParanoid" id="A0A1Q3BT31"/>
<accession>A0A1Q3BT31</accession>
<reference evidence="3" key="1">
    <citation type="submission" date="2016-04" db="EMBL/GenBank/DDBJ databases">
        <title>Cephalotus genome sequencing.</title>
        <authorList>
            <person name="Fukushima K."/>
            <person name="Hasebe M."/>
            <person name="Fang X."/>
        </authorList>
    </citation>
    <scope>NUCLEOTIDE SEQUENCE [LARGE SCALE GENOMIC DNA]</scope>
    <source>
        <strain evidence="3">cv. St1</strain>
    </source>
</reference>
<gene>
    <name evidence="2" type="ORF">CFOL_v3_14598</name>
</gene>